<dbReference type="InterPro" id="IPR028250">
    <property type="entry name" value="DsbDN"/>
</dbReference>
<evidence type="ECO:0000313" key="4">
    <source>
        <dbReference type="Proteomes" id="UP001172083"/>
    </source>
</evidence>
<feature type="region of interest" description="Disordered" evidence="1">
    <location>
        <begin position="170"/>
        <end position="193"/>
    </location>
</feature>
<comment type="caution">
    <text evidence="3">The sequence shown here is derived from an EMBL/GenBank/DDBJ whole genome shotgun (WGS) entry which is preliminary data.</text>
</comment>
<feature type="compositionally biased region" description="Gly residues" evidence="1">
    <location>
        <begin position="181"/>
        <end position="193"/>
    </location>
</feature>
<evidence type="ECO:0000259" key="2">
    <source>
        <dbReference type="Pfam" id="PF11412"/>
    </source>
</evidence>
<keyword evidence="4" id="KW-1185">Reference proteome</keyword>
<dbReference type="InterPro" id="IPR036929">
    <property type="entry name" value="DsbDN_sf"/>
</dbReference>
<dbReference type="Proteomes" id="UP001172083">
    <property type="component" value="Unassembled WGS sequence"/>
</dbReference>
<reference evidence="3" key="1">
    <citation type="submission" date="2023-06" db="EMBL/GenBank/DDBJ databases">
        <title>Genomic of Agaribacillus aureum.</title>
        <authorList>
            <person name="Wang G."/>
        </authorList>
    </citation>
    <scope>NUCLEOTIDE SEQUENCE</scope>
    <source>
        <strain evidence="3">BMA12</strain>
    </source>
</reference>
<dbReference type="Gene3D" id="2.60.40.1250">
    <property type="entry name" value="Thiol:disulfide interchange protein DsbD, N-terminal domain"/>
    <property type="match status" value="1"/>
</dbReference>
<feature type="domain" description="Thiol:disulfide interchange protein DsbD N-terminal" evidence="2">
    <location>
        <begin position="45"/>
        <end position="159"/>
    </location>
</feature>
<evidence type="ECO:0000256" key="1">
    <source>
        <dbReference type="SAM" id="MobiDB-lite"/>
    </source>
</evidence>
<organism evidence="3 4">
    <name type="scientific">Agaribacillus aureus</name>
    <dbReference type="NCBI Taxonomy" id="3051825"/>
    <lineage>
        <taxon>Bacteria</taxon>
        <taxon>Pseudomonadati</taxon>
        <taxon>Bacteroidota</taxon>
        <taxon>Cytophagia</taxon>
        <taxon>Cytophagales</taxon>
        <taxon>Splendidivirgaceae</taxon>
        <taxon>Agaribacillus</taxon>
    </lineage>
</organism>
<gene>
    <name evidence="3" type="ORF">QQ020_35120</name>
</gene>
<sequence length="193" mass="21464">MHFINNSPMFGAFIIVIQYLLSFGVGAQIIQQPESNPHAKWTYTVSKIDDKTAKVQINLAVEPSWHVYSSDQDPDVGPKPTSIEFVPNDSFQLKGTLEASGYSQKYDPFWPGEVKYFEKSGKFVQEIKILSENPKIECKISYSVCSDANGLCFFPEESYDLSPYFRQLTDQRPAAGQNYGQSGGPSPGNDGGN</sequence>
<evidence type="ECO:0000313" key="3">
    <source>
        <dbReference type="EMBL" id="MDN5217359.1"/>
    </source>
</evidence>
<dbReference type="EMBL" id="JAUJEB010000015">
    <property type="protein sequence ID" value="MDN5217359.1"/>
    <property type="molecule type" value="Genomic_DNA"/>
</dbReference>
<proteinExistence type="predicted"/>
<accession>A0ABT8LHR8</accession>
<protein>
    <submittedName>
        <fullName evidence="3">Protein-disulfide reductase DsbD family protein</fullName>
    </submittedName>
</protein>
<dbReference type="Pfam" id="PF11412">
    <property type="entry name" value="DsbD_N"/>
    <property type="match status" value="1"/>
</dbReference>
<name>A0ABT8LHR8_9BACT</name>
<dbReference type="RefSeq" id="WP_346762695.1">
    <property type="nucleotide sequence ID" value="NZ_JAUJEB010000015.1"/>
</dbReference>